<gene>
    <name evidence="1" type="ORF">ACFQPB_16245</name>
</gene>
<evidence type="ECO:0000313" key="2">
    <source>
        <dbReference type="Proteomes" id="UP001596501"/>
    </source>
</evidence>
<dbReference type="EMBL" id="JBHTCA010000014">
    <property type="protein sequence ID" value="MFC7410417.1"/>
    <property type="molecule type" value="Genomic_DNA"/>
</dbReference>
<dbReference type="Proteomes" id="UP001596501">
    <property type="component" value="Unassembled WGS sequence"/>
</dbReference>
<reference evidence="2" key="1">
    <citation type="journal article" date="2019" name="Int. J. Syst. Evol. Microbiol.">
        <title>The Global Catalogue of Microorganisms (GCM) 10K type strain sequencing project: providing services to taxonomists for standard genome sequencing and annotation.</title>
        <authorList>
            <consortium name="The Broad Institute Genomics Platform"/>
            <consortium name="The Broad Institute Genome Sequencing Center for Infectious Disease"/>
            <person name="Wu L."/>
            <person name="Ma J."/>
        </authorList>
    </citation>
    <scope>NUCLEOTIDE SEQUENCE [LARGE SCALE GENOMIC DNA]</scope>
    <source>
        <strain evidence="2">CGMCC 1.12371</strain>
    </source>
</reference>
<evidence type="ECO:0000313" key="1">
    <source>
        <dbReference type="EMBL" id="MFC7410417.1"/>
    </source>
</evidence>
<keyword evidence="2" id="KW-1185">Reference proteome</keyword>
<dbReference type="RefSeq" id="WP_382225455.1">
    <property type="nucleotide sequence ID" value="NZ_JBHTCA010000014.1"/>
</dbReference>
<protein>
    <submittedName>
        <fullName evidence="1">Uncharacterized protein</fullName>
    </submittedName>
</protein>
<proteinExistence type="predicted"/>
<comment type="caution">
    <text evidence="1">The sequence shown here is derived from an EMBL/GenBank/DDBJ whole genome shotgun (WGS) entry which is preliminary data.</text>
</comment>
<sequence>MPEHIALLGTMSDAEVARLTGHSESAVTQRRHRSGVPAFKRLAPKFEFLSWDKSLTLSASSFYAVLSARHLHCFQRALSHSDLARMSQYDASQIEKWFAPNVDQQPLSVPVRHHLWLLASTW</sequence>
<organism evidence="1 2">
    <name type="scientific">Hydrogenophaga atypica</name>
    <dbReference type="NCBI Taxonomy" id="249409"/>
    <lineage>
        <taxon>Bacteria</taxon>
        <taxon>Pseudomonadati</taxon>
        <taxon>Pseudomonadota</taxon>
        <taxon>Betaproteobacteria</taxon>
        <taxon>Burkholderiales</taxon>
        <taxon>Comamonadaceae</taxon>
        <taxon>Hydrogenophaga</taxon>
    </lineage>
</organism>
<name>A0ABW2QP28_9BURK</name>
<accession>A0ABW2QP28</accession>